<name>A0A9W6XJX6_9STRA</name>
<feature type="region of interest" description="Disordered" evidence="1">
    <location>
        <begin position="40"/>
        <end position="101"/>
    </location>
</feature>
<proteinExistence type="predicted"/>
<accession>A0A9W6XJX6</accession>
<evidence type="ECO:0000313" key="2">
    <source>
        <dbReference type="EMBL" id="GMF39959.1"/>
    </source>
</evidence>
<sequence>MTANNDPSFVIPSEADLSSDCFAVILARLTIYGVVSDEIASSPSNLRSPTSIQLGKDTSTPSSSHCDTSETEATSPIPTVQAPTTQPTTTARDPLNNPCSGTGASMTPRSAWLLTEINVQVSSFNECCNLCWADPTCRVFVFGRFPEIRWCYMGNKLEGNMLLPNDSDNLTAGFSSFS</sequence>
<dbReference type="AlphaFoldDB" id="A0A9W6XJX6"/>
<protein>
    <submittedName>
        <fullName evidence="2">Unnamed protein product</fullName>
    </submittedName>
</protein>
<keyword evidence="3" id="KW-1185">Reference proteome</keyword>
<dbReference type="EMBL" id="BSXW01001928">
    <property type="protein sequence ID" value="GMF39959.1"/>
    <property type="molecule type" value="Genomic_DNA"/>
</dbReference>
<comment type="caution">
    <text evidence="2">The sequence shown here is derived from an EMBL/GenBank/DDBJ whole genome shotgun (WGS) entry which is preliminary data.</text>
</comment>
<gene>
    <name evidence="2" type="ORF">Plil01_001641900</name>
</gene>
<dbReference type="Gene3D" id="3.50.4.10">
    <property type="entry name" value="Hepatocyte Growth Factor"/>
    <property type="match status" value="1"/>
</dbReference>
<feature type="compositionally biased region" description="Low complexity" evidence="1">
    <location>
        <begin position="78"/>
        <end position="91"/>
    </location>
</feature>
<dbReference type="Proteomes" id="UP001165083">
    <property type="component" value="Unassembled WGS sequence"/>
</dbReference>
<feature type="compositionally biased region" description="Polar residues" evidence="1">
    <location>
        <begin position="40"/>
        <end position="77"/>
    </location>
</feature>
<evidence type="ECO:0000256" key="1">
    <source>
        <dbReference type="SAM" id="MobiDB-lite"/>
    </source>
</evidence>
<reference evidence="2" key="1">
    <citation type="submission" date="2023-04" db="EMBL/GenBank/DDBJ databases">
        <title>Phytophthora lilii NBRC 32176.</title>
        <authorList>
            <person name="Ichikawa N."/>
            <person name="Sato H."/>
            <person name="Tonouchi N."/>
        </authorList>
    </citation>
    <scope>NUCLEOTIDE SEQUENCE</scope>
    <source>
        <strain evidence="2">NBRC 32176</strain>
    </source>
</reference>
<evidence type="ECO:0000313" key="3">
    <source>
        <dbReference type="Proteomes" id="UP001165083"/>
    </source>
</evidence>
<organism evidence="2 3">
    <name type="scientific">Phytophthora lilii</name>
    <dbReference type="NCBI Taxonomy" id="2077276"/>
    <lineage>
        <taxon>Eukaryota</taxon>
        <taxon>Sar</taxon>
        <taxon>Stramenopiles</taxon>
        <taxon>Oomycota</taxon>
        <taxon>Peronosporomycetes</taxon>
        <taxon>Peronosporales</taxon>
        <taxon>Peronosporaceae</taxon>
        <taxon>Phytophthora</taxon>
    </lineage>
</organism>